<dbReference type="SUPFAM" id="SSF55073">
    <property type="entry name" value="Nucleotide cyclase"/>
    <property type="match status" value="1"/>
</dbReference>
<comment type="catalytic activity">
    <reaction evidence="4">
        <text>3',3'-c-di-GMP + H2O = 5'-phosphoguanylyl(3'-&gt;5')guanosine + H(+)</text>
        <dbReference type="Rhea" id="RHEA:24902"/>
        <dbReference type="ChEBI" id="CHEBI:15377"/>
        <dbReference type="ChEBI" id="CHEBI:15378"/>
        <dbReference type="ChEBI" id="CHEBI:58754"/>
        <dbReference type="ChEBI" id="CHEBI:58805"/>
        <dbReference type="EC" id="3.1.4.52"/>
    </reaction>
    <physiologicalReaction direction="left-to-right" evidence="4">
        <dbReference type="Rhea" id="RHEA:24903"/>
    </physiologicalReaction>
</comment>
<evidence type="ECO:0000259" key="7">
    <source>
        <dbReference type="PROSITE" id="PS50113"/>
    </source>
</evidence>
<evidence type="ECO:0000259" key="9">
    <source>
        <dbReference type="PROSITE" id="PS50887"/>
    </source>
</evidence>
<dbReference type="EMBL" id="PVTM01000001">
    <property type="protein sequence ID" value="PRY73682.1"/>
    <property type="molecule type" value="Genomic_DNA"/>
</dbReference>
<dbReference type="Proteomes" id="UP000239896">
    <property type="component" value="Unassembled WGS sequence"/>
</dbReference>
<evidence type="ECO:0000256" key="2">
    <source>
        <dbReference type="ARBA" id="ARBA00012282"/>
    </source>
</evidence>
<proteinExistence type="predicted"/>
<keyword evidence="5" id="KW-0472">Membrane</keyword>
<evidence type="ECO:0000256" key="4">
    <source>
        <dbReference type="ARBA" id="ARBA00051114"/>
    </source>
</evidence>
<evidence type="ECO:0000256" key="1">
    <source>
        <dbReference type="ARBA" id="ARBA00001946"/>
    </source>
</evidence>
<dbReference type="Gene3D" id="3.30.70.270">
    <property type="match status" value="1"/>
</dbReference>
<feature type="domain" description="GGDEF" evidence="9">
    <location>
        <begin position="764"/>
        <end position="897"/>
    </location>
</feature>
<feature type="transmembrane region" description="Helical" evidence="5">
    <location>
        <begin position="162"/>
        <end position="189"/>
    </location>
</feature>
<dbReference type="PROSITE" id="PS50883">
    <property type="entry name" value="EAL"/>
    <property type="match status" value="1"/>
</dbReference>
<dbReference type="SMART" id="SM00086">
    <property type="entry name" value="PAC"/>
    <property type="match status" value="2"/>
</dbReference>
<evidence type="ECO:0000313" key="11">
    <source>
        <dbReference type="Proteomes" id="UP000239896"/>
    </source>
</evidence>
<dbReference type="Pfam" id="PF00563">
    <property type="entry name" value="EAL"/>
    <property type="match status" value="1"/>
</dbReference>
<feature type="transmembrane region" description="Helical" evidence="5">
    <location>
        <begin position="45"/>
        <end position="65"/>
    </location>
</feature>
<dbReference type="Pfam" id="PF00990">
    <property type="entry name" value="GGDEF"/>
    <property type="match status" value="1"/>
</dbReference>
<dbReference type="InterPro" id="IPR000160">
    <property type="entry name" value="GGDEF_dom"/>
</dbReference>
<feature type="domain" description="PAC" evidence="7">
    <location>
        <begin position="680"/>
        <end position="732"/>
    </location>
</feature>
<evidence type="ECO:0000313" key="10">
    <source>
        <dbReference type="EMBL" id="PRY73682.1"/>
    </source>
</evidence>
<protein>
    <recommendedName>
        <fullName evidence="2">cyclic-guanylate-specific phosphodiesterase</fullName>
        <ecNumber evidence="2">3.1.4.52</ecNumber>
    </recommendedName>
</protein>
<dbReference type="PANTHER" id="PTHR44757">
    <property type="entry name" value="DIGUANYLATE CYCLASE DGCP"/>
    <property type="match status" value="1"/>
</dbReference>
<dbReference type="InterPro" id="IPR043128">
    <property type="entry name" value="Rev_trsase/Diguanyl_cyclase"/>
</dbReference>
<organism evidence="10 11">
    <name type="scientific">Halomonas ventosae</name>
    <dbReference type="NCBI Taxonomy" id="229007"/>
    <lineage>
        <taxon>Bacteria</taxon>
        <taxon>Pseudomonadati</taxon>
        <taxon>Pseudomonadota</taxon>
        <taxon>Gammaproteobacteria</taxon>
        <taxon>Oceanospirillales</taxon>
        <taxon>Halomonadaceae</taxon>
        <taxon>Halomonas</taxon>
    </lineage>
</organism>
<dbReference type="NCBIfam" id="TIGR00254">
    <property type="entry name" value="GGDEF"/>
    <property type="match status" value="1"/>
</dbReference>
<dbReference type="NCBIfam" id="TIGR00229">
    <property type="entry name" value="sensory_box"/>
    <property type="match status" value="2"/>
</dbReference>
<comment type="cofactor">
    <cofactor evidence="1">
        <name>Mg(2+)</name>
        <dbReference type="ChEBI" id="CHEBI:18420"/>
    </cofactor>
</comment>
<dbReference type="RefSeq" id="WP_181243493.1">
    <property type="nucleotide sequence ID" value="NZ_PVTM01000001.1"/>
</dbReference>
<dbReference type="InterPro" id="IPR013656">
    <property type="entry name" value="PAS_4"/>
</dbReference>
<dbReference type="InterPro" id="IPR029787">
    <property type="entry name" value="Nucleotide_cyclase"/>
</dbReference>
<dbReference type="InterPro" id="IPR035965">
    <property type="entry name" value="PAS-like_dom_sf"/>
</dbReference>
<dbReference type="Gene3D" id="3.20.20.450">
    <property type="entry name" value="EAL domain"/>
    <property type="match status" value="1"/>
</dbReference>
<dbReference type="InterPro" id="IPR035919">
    <property type="entry name" value="EAL_sf"/>
</dbReference>
<feature type="domain" description="PAS" evidence="6">
    <location>
        <begin position="604"/>
        <end position="677"/>
    </location>
</feature>
<evidence type="ECO:0000256" key="3">
    <source>
        <dbReference type="ARBA" id="ARBA00022636"/>
    </source>
</evidence>
<gene>
    <name evidence="10" type="ORF">BCL64_101353</name>
</gene>
<dbReference type="EC" id="3.1.4.52" evidence="2"/>
<dbReference type="GO" id="GO:0071111">
    <property type="term" value="F:cyclic-guanylate-specific phosphodiesterase activity"/>
    <property type="evidence" value="ECO:0007669"/>
    <property type="project" value="UniProtKB-EC"/>
</dbReference>
<dbReference type="Pfam" id="PF13426">
    <property type="entry name" value="PAS_9"/>
    <property type="match status" value="1"/>
</dbReference>
<keyword evidence="5" id="KW-1133">Transmembrane helix</keyword>
<feature type="transmembrane region" description="Helical" evidence="5">
    <location>
        <begin position="135"/>
        <end position="156"/>
    </location>
</feature>
<dbReference type="InterPro" id="IPR001633">
    <property type="entry name" value="EAL_dom"/>
</dbReference>
<dbReference type="InterPro" id="IPR000700">
    <property type="entry name" value="PAS-assoc_C"/>
</dbReference>
<evidence type="ECO:0000259" key="6">
    <source>
        <dbReference type="PROSITE" id="PS50112"/>
    </source>
</evidence>
<keyword evidence="3" id="KW-0973">c-di-GMP</keyword>
<feature type="transmembrane region" description="Helical" evidence="5">
    <location>
        <begin position="201"/>
        <end position="220"/>
    </location>
</feature>
<feature type="transmembrane region" description="Helical" evidence="5">
    <location>
        <begin position="111"/>
        <end position="128"/>
    </location>
</feature>
<dbReference type="SUPFAM" id="SSF141868">
    <property type="entry name" value="EAL domain-like"/>
    <property type="match status" value="1"/>
</dbReference>
<dbReference type="FunFam" id="3.30.70.270:FF:000001">
    <property type="entry name" value="Diguanylate cyclase domain protein"/>
    <property type="match status" value="1"/>
</dbReference>
<comment type="caution">
    <text evidence="10">The sequence shown here is derived from an EMBL/GenBank/DDBJ whole genome shotgun (WGS) entry which is preliminary data.</text>
</comment>
<dbReference type="InterPro" id="IPR052155">
    <property type="entry name" value="Biofilm_reg_signaling"/>
</dbReference>
<name>A0A2T0VT40_9GAMM</name>
<feature type="domain" description="PAS" evidence="6">
    <location>
        <begin position="479"/>
        <end position="534"/>
    </location>
</feature>
<dbReference type="PROSITE" id="PS50112">
    <property type="entry name" value="PAS"/>
    <property type="match status" value="2"/>
</dbReference>
<dbReference type="PROSITE" id="PS50887">
    <property type="entry name" value="GGDEF"/>
    <property type="match status" value="1"/>
</dbReference>
<keyword evidence="5" id="KW-0812">Transmembrane</keyword>
<evidence type="ECO:0000259" key="8">
    <source>
        <dbReference type="PROSITE" id="PS50883"/>
    </source>
</evidence>
<dbReference type="SMART" id="SM00091">
    <property type="entry name" value="PAS"/>
    <property type="match status" value="2"/>
</dbReference>
<feature type="domain" description="EAL" evidence="8">
    <location>
        <begin position="906"/>
        <end position="1159"/>
    </location>
</feature>
<feature type="transmembrane region" description="Helical" evidence="5">
    <location>
        <begin position="12"/>
        <end position="33"/>
    </location>
</feature>
<dbReference type="AlphaFoldDB" id="A0A2T0VT40"/>
<dbReference type="SMART" id="SM00052">
    <property type="entry name" value="EAL"/>
    <property type="match status" value="1"/>
</dbReference>
<feature type="transmembrane region" description="Helical" evidence="5">
    <location>
        <begin position="72"/>
        <end position="91"/>
    </location>
</feature>
<dbReference type="CDD" id="cd00130">
    <property type="entry name" value="PAS"/>
    <property type="match status" value="2"/>
</dbReference>
<dbReference type="GO" id="GO:0071732">
    <property type="term" value="P:cellular response to nitric oxide"/>
    <property type="evidence" value="ECO:0007669"/>
    <property type="project" value="UniProtKB-ARBA"/>
</dbReference>
<reference evidence="10 11" key="1">
    <citation type="submission" date="2018-03" db="EMBL/GenBank/DDBJ databases">
        <title>Comparative analysis of microorganisms from saline springs in Andes Mountain Range, Colombia.</title>
        <authorList>
            <person name="Rubin E."/>
        </authorList>
    </citation>
    <scope>NUCLEOTIDE SEQUENCE [LARGE SCALE GENOMIC DNA]</scope>
    <source>
        <strain evidence="10 11">USBA 854</strain>
    </source>
</reference>
<dbReference type="PROSITE" id="PS50113">
    <property type="entry name" value="PAC"/>
    <property type="match status" value="1"/>
</dbReference>
<dbReference type="CDD" id="cd01948">
    <property type="entry name" value="EAL"/>
    <property type="match status" value="1"/>
</dbReference>
<dbReference type="Pfam" id="PF08448">
    <property type="entry name" value="PAS_4"/>
    <property type="match status" value="1"/>
</dbReference>
<dbReference type="InterPro" id="IPR001610">
    <property type="entry name" value="PAC"/>
</dbReference>
<sequence>MELNNRDLALQASLLILLAGSLMMGLGGLLLDLVPRIPVPPQLDISLDGSLAILMIGAGLTGVVRGSRCCRLAALLGMLLFAGYSLGHNLLAGADDDGLSWLTGRPGLHTTPALLTLLVALCCAIGLASRWRRRIWRTAGGLALALGLLGMAALLSPDTGPLLAWLAHDFTLLGALFSGVLGAGMLIIADHRGRPILALPRRAVTVGVTGVALSMALWLLGSWTQHNERLASAEKLAGNLAMSLEEATRSRAELIQRMAKRWQAAGGLPEKPLREAEAHNYFDDETSLQALAYLDAERQSLWRRGRHPRALLWLMDRLVEPQTLAWLRAIKRQGSEMAWRFPDPARPRMVTLAVRASGGSDQLMLAAIDLDVLIHETMRRHTGDFRVTIAGTGQPVSVLPPTSPVQHEEWHPLASAEARLPEGPRLSLTAAATPPLFASLPGSLPFGAGLVGLLLTYQLIIGRSLVAIRDQQARALSTSEQRFRSLFTQHPNAVFAMDRHGVYRHLNPMTQAIIGMGERDWRGLTFRDIVHQESTSAADLQRVEAGFQTAASGRPHSLIMRYHRQDAAPQDLEVTFLPILVDGRVDGVFGIAKDISERLAAAQRQRILERSLEASSNAVVITDARQPGHPAVYVNPAFTRITGYLARDVLGHSPRFLGGPDTDERDVAQIRAALAEGRTLSITLRAHRRDGSPFWNQVFLSPVHDDDGVVTHFVAIMNDISERKEQENQLAYQATHDALTGLANRALFGDRLVHDVALARRHAQILAVLFIDLDEFKPINDTLGHKVGDQLLISVARRLAAGLRAGDTLARFGGDEFVLLLPDLDHAGEAEEVAERLLRELTRSHKVNGHELHISASIGIALNDEPLEDPEKLLQHADMAMYKAKQQGRNAYQCYTGDLDSKLSQRVMLRNDLQEAIDHDQLVLHYQPLLDAAGRIDGLEALVRWRHPVKGFISPADFIPLSEETGQIIPLSRWVMAQACRDARTLVDQGLLAGRMAVNLSPMQFHRPSFLATLRGVLDETGLPPSHLELELTEGILMRDTEGAIDILNALNGMGISTAIDDFGTGFSSLGYLRTLPIDKIKIDRTFVRDVTASDKDAAICQGVITLARELDLRVVAEGIETRDQHDYLRRHGCEVFQGFLFARPMPLEALIAWLEARPRQ</sequence>
<dbReference type="InterPro" id="IPR000014">
    <property type="entry name" value="PAS"/>
</dbReference>
<dbReference type="CDD" id="cd01949">
    <property type="entry name" value="GGDEF"/>
    <property type="match status" value="1"/>
</dbReference>
<dbReference type="SMART" id="SM00267">
    <property type="entry name" value="GGDEF"/>
    <property type="match status" value="1"/>
</dbReference>
<dbReference type="FunFam" id="3.20.20.450:FF:000001">
    <property type="entry name" value="Cyclic di-GMP phosphodiesterase yahA"/>
    <property type="match status" value="1"/>
</dbReference>
<dbReference type="SUPFAM" id="SSF55785">
    <property type="entry name" value="PYP-like sensor domain (PAS domain)"/>
    <property type="match status" value="2"/>
</dbReference>
<evidence type="ECO:0000256" key="5">
    <source>
        <dbReference type="SAM" id="Phobius"/>
    </source>
</evidence>
<keyword evidence="11" id="KW-1185">Reference proteome</keyword>
<dbReference type="Gene3D" id="3.30.450.20">
    <property type="entry name" value="PAS domain"/>
    <property type="match status" value="2"/>
</dbReference>
<accession>A0A2T0VT40</accession>
<dbReference type="PANTHER" id="PTHR44757:SF2">
    <property type="entry name" value="BIOFILM ARCHITECTURE MAINTENANCE PROTEIN MBAA"/>
    <property type="match status" value="1"/>
</dbReference>